<organism evidence="2 3">
    <name type="scientific">Trichonephila clavata</name>
    <name type="common">Joro spider</name>
    <name type="synonym">Nephila clavata</name>
    <dbReference type="NCBI Taxonomy" id="2740835"/>
    <lineage>
        <taxon>Eukaryota</taxon>
        <taxon>Metazoa</taxon>
        <taxon>Ecdysozoa</taxon>
        <taxon>Arthropoda</taxon>
        <taxon>Chelicerata</taxon>
        <taxon>Arachnida</taxon>
        <taxon>Araneae</taxon>
        <taxon>Araneomorphae</taxon>
        <taxon>Entelegynae</taxon>
        <taxon>Araneoidea</taxon>
        <taxon>Nephilidae</taxon>
        <taxon>Trichonephila</taxon>
    </lineage>
</organism>
<dbReference type="OrthoDB" id="6426508at2759"/>
<gene>
    <name evidence="2" type="primary">AVEN_20852_1</name>
    <name evidence="2" type="ORF">TNCT_157601</name>
</gene>
<keyword evidence="1" id="KW-0812">Transmembrane</keyword>
<name>A0A8X6FXT2_TRICU</name>
<feature type="transmembrane region" description="Helical" evidence="1">
    <location>
        <begin position="39"/>
        <end position="58"/>
    </location>
</feature>
<accession>A0A8X6FXT2</accession>
<keyword evidence="1" id="KW-1133">Transmembrane helix</keyword>
<sequence>MINSSGVQCFLTTLFYSFISVGLQALFKDIYNNMPRIKQQQLIVLFCVGIFSPVVLGVDNDITKVTTSRDRYFDSLNNKLYDENEDGSRFYETSSYSELSNSLDSNKFPRNEGLSRYEEFALEEIDNDKYSYGTGGFYFPLTKQSEQKYFIEEINNKDSKQNSSLVSINDSSKKVMYVPTISEKAESEVFERPTIISLMRKLFLSPMVLNIIAAVAPTFIIEIIFPYLLRIFGGTVMPVVTSRISRGFARSLDGFYSLHAEQLLDAIQEYGARAMKDPRCFQRFFCFGAKSYFENSSRNSWSIQKFVRKLTKTVDERLWDALGLRQLLNSMQSGNCDSLVCSEILVDTKDVLS</sequence>
<keyword evidence="1" id="KW-0472">Membrane</keyword>
<protein>
    <submittedName>
        <fullName evidence="2">Uncharacterized protein</fullName>
    </submittedName>
</protein>
<dbReference type="EMBL" id="BMAO01013762">
    <property type="protein sequence ID" value="GFQ90867.1"/>
    <property type="molecule type" value="Genomic_DNA"/>
</dbReference>
<feature type="transmembrane region" description="Helical" evidence="1">
    <location>
        <begin position="207"/>
        <end position="229"/>
    </location>
</feature>
<evidence type="ECO:0000313" key="3">
    <source>
        <dbReference type="Proteomes" id="UP000887116"/>
    </source>
</evidence>
<evidence type="ECO:0000313" key="2">
    <source>
        <dbReference type="EMBL" id="GFQ90867.1"/>
    </source>
</evidence>
<dbReference type="AlphaFoldDB" id="A0A8X6FXT2"/>
<keyword evidence="3" id="KW-1185">Reference proteome</keyword>
<dbReference type="Proteomes" id="UP000887116">
    <property type="component" value="Unassembled WGS sequence"/>
</dbReference>
<reference evidence="2" key="1">
    <citation type="submission" date="2020-07" db="EMBL/GenBank/DDBJ databases">
        <title>Multicomponent nature underlies the extraordinary mechanical properties of spider dragline silk.</title>
        <authorList>
            <person name="Kono N."/>
            <person name="Nakamura H."/>
            <person name="Mori M."/>
            <person name="Yoshida Y."/>
            <person name="Ohtoshi R."/>
            <person name="Malay A.D."/>
            <person name="Moran D.A.P."/>
            <person name="Tomita M."/>
            <person name="Numata K."/>
            <person name="Arakawa K."/>
        </authorList>
    </citation>
    <scope>NUCLEOTIDE SEQUENCE</scope>
</reference>
<proteinExistence type="predicted"/>
<evidence type="ECO:0000256" key="1">
    <source>
        <dbReference type="SAM" id="Phobius"/>
    </source>
</evidence>
<comment type="caution">
    <text evidence="2">The sequence shown here is derived from an EMBL/GenBank/DDBJ whole genome shotgun (WGS) entry which is preliminary data.</text>
</comment>
<feature type="transmembrane region" description="Helical" evidence="1">
    <location>
        <begin position="7"/>
        <end position="27"/>
    </location>
</feature>